<dbReference type="Pfam" id="PF01408">
    <property type="entry name" value="GFO_IDH_MocA"/>
    <property type="match status" value="1"/>
</dbReference>
<feature type="domain" description="GFO/IDH/MocA-like oxidoreductase" evidence="2">
    <location>
        <begin position="138"/>
        <end position="247"/>
    </location>
</feature>
<protein>
    <submittedName>
        <fullName evidence="3">Gfo/Idh/MocA family oxidoreductase</fullName>
    </submittedName>
</protein>
<dbReference type="RefSeq" id="WP_235117686.1">
    <property type="nucleotide sequence ID" value="NZ_CP090978.1"/>
</dbReference>
<dbReference type="SUPFAM" id="SSF51735">
    <property type="entry name" value="NAD(P)-binding Rossmann-fold domains"/>
    <property type="match status" value="1"/>
</dbReference>
<gene>
    <name evidence="3" type="ORF">L0M14_16000</name>
</gene>
<evidence type="ECO:0000259" key="2">
    <source>
        <dbReference type="Pfam" id="PF22725"/>
    </source>
</evidence>
<dbReference type="Gene3D" id="3.40.50.720">
    <property type="entry name" value="NAD(P)-binding Rossmann-like Domain"/>
    <property type="match status" value="1"/>
</dbReference>
<dbReference type="Proteomes" id="UP001649230">
    <property type="component" value="Chromosome"/>
</dbReference>
<reference evidence="3 4" key="1">
    <citation type="journal article" date="2024" name="Int. J. Syst. Evol. Microbiol.">
        <title>Paenibacillus hexagrammi sp. nov., a novel bacterium isolated from the gut content of Hexagrammos agrammus.</title>
        <authorList>
            <person name="Jung H.K."/>
            <person name="Kim D.G."/>
            <person name="Zin H."/>
            <person name="Park J."/>
            <person name="Jung H."/>
            <person name="Kim Y.O."/>
            <person name="Kong H.J."/>
            <person name="Kim J.W."/>
            <person name="Kim Y.S."/>
        </authorList>
    </citation>
    <scope>NUCLEOTIDE SEQUENCE [LARGE SCALE GENOMIC DNA]</scope>
    <source>
        <strain evidence="3 4">YPD9-1</strain>
    </source>
</reference>
<dbReference type="PANTHER" id="PTHR43054:SF1">
    <property type="entry name" value="SCYLLO-INOSITOL 2-DEHYDROGENASE (NADP(+)) IOLU"/>
    <property type="match status" value="1"/>
</dbReference>
<dbReference type="InterPro" id="IPR055170">
    <property type="entry name" value="GFO_IDH_MocA-like_dom"/>
</dbReference>
<proteinExistence type="predicted"/>
<dbReference type="PANTHER" id="PTHR43054">
    <property type="match status" value="1"/>
</dbReference>
<dbReference type="Pfam" id="PF22725">
    <property type="entry name" value="GFO_IDH_MocA_C3"/>
    <property type="match status" value="1"/>
</dbReference>
<dbReference type="Gene3D" id="3.30.360.10">
    <property type="entry name" value="Dihydrodipicolinate Reductase, domain 2"/>
    <property type="match status" value="1"/>
</dbReference>
<keyword evidence="4" id="KW-1185">Reference proteome</keyword>
<dbReference type="InterPro" id="IPR036291">
    <property type="entry name" value="NAD(P)-bd_dom_sf"/>
</dbReference>
<evidence type="ECO:0000313" key="4">
    <source>
        <dbReference type="Proteomes" id="UP001649230"/>
    </source>
</evidence>
<feature type="domain" description="Gfo/Idh/MocA-like oxidoreductase N-terminal" evidence="1">
    <location>
        <begin position="2"/>
        <end position="119"/>
    </location>
</feature>
<sequence>MIRFGVIGTNWITEEFIQSASETGQFELCAVYSRTEDKAKEFAGKFHITYTYTDLQAFAQSDEFDAVYIASPNSMHAEQSILCMNHGKHVLCEKPAASNAAELQAVIEAAKSNQVVFMEALKSTLLPNFRVIQDHLHKLGPIRRYFASYCQYSSRYDAYKQGNVLNAFKPELSNGSLMDLGVYCLYPLAVLFGKPERLQAHAFMLESGVDGQGSLLLSYPNMDAVVMHSKISSSYLPAEIHGEAGTMIIDSINIPSQVEIHYRGGEVEKLTQPQSDKSMMYEAAEFIRLIKEGQQESSVNSHAASLLTAQLLEEARKQIGLVFPADQK</sequence>
<evidence type="ECO:0000313" key="3">
    <source>
        <dbReference type="EMBL" id="UJF31339.1"/>
    </source>
</evidence>
<dbReference type="InterPro" id="IPR000683">
    <property type="entry name" value="Gfo/Idh/MocA-like_OxRdtase_N"/>
</dbReference>
<name>A0ABY3SBH2_9BACL</name>
<evidence type="ECO:0000259" key="1">
    <source>
        <dbReference type="Pfam" id="PF01408"/>
    </source>
</evidence>
<organism evidence="3 4">
    <name type="scientific">Paenibacillus hexagrammi</name>
    <dbReference type="NCBI Taxonomy" id="2908839"/>
    <lineage>
        <taxon>Bacteria</taxon>
        <taxon>Bacillati</taxon>
        <taxon>Bacillota</taxon>
        <taxon>Bacilli</taxon>
        <taxon>Bacillales</taxon>
        <taxon>Paenibacillaceae</taxon>
        <taxon>Paenibacillus</taxon>
    </lineage>
</organism>
<dbReference type="SUPFAM" id="SSF55347">
    <property type="entry name" value="Glyceraldehyde-3-phosphate dehydrogenase-like, C-terminal domain"/>
    <property type="match status" value="1"/>
</dbReference>
<accession>A0ABY3SBH2</accession>
<dbReference type="EMBL" id="CP090978">
    <property type="protein sequence ID" value="UJF31339.1"/>
    <property type="molecule type" value="Genomic_DNA"/>
</dbReference>